<dbReference type="InterPro" id="IPR051204">
    <property type="entry name" value="ABC_transp_perm/SBD"/>
</dbReference>
<comment type="subcellular location">
    <subcellularLocation>
        <location evidence="6">Cell membrane</location>
        <topology evidence="6">Multi-pass membrane protein</topology>
    </subcellularLocation>
    <subcellularLocation>
        <location evidence="1">Membrane</location>
        <topology evidence="1">Multi-pass membrane protein</topology>
    </subcellularLocation>
</comment>
<name>A0ABT4D642_9CLOT</name>
<dbReference type="Pfam" id="PF00528">
    <property type="entry name" value="BPD_transp_1"/>
    <property type="match status" value="1"/>
</dbReference>
<feature type="transmembrane region" description="Helical" evidence="6">
    <location>
        <begin position="53"/>
        <end position="73"/>
    </location>
</feature>
<evidence type="ECO:0000313" key="9">
    <source>
        <dbReference type="Proteomes" id="UP001078443"/>
    </source>
</evidence>
<protein>
    <submittedName>
        <fullName evidence="8">ABC transporter permease</fullName>
    </submittedName>
</protein>
<evidence type="ECO:0000256" key="2">
    <source>
        <dbReference type="ARBA" id="ARBA00022448"/>
    </source>
</evidence>
<evidence type="ECO:0000313" key="8">
    <source>
        <dbReference type="EMBL" id="MCY6485650.1"/>
    </source>
</evidence>
<reference evidence="8" key="1">
    <citation type="submission" date="2022-12" db="EMBL/GenBank/DDBJ databases">
        <authorList>
            <person name="Wang J."/>
        </authorList>
    </citation>
    <scope>NUCLEOTIDE SEQUENCE</scope>
    <source>
        <strain evidence="8">HY-45-18</strain>
    </source>
</reference>
<feature type="domain" description="ABC transmembrane type-1" evidence="7">
    <location>
        <begin position="15"/>
        <end position="198"/>
    </location>
</feature>
<comment type="caution">
    <text evidence="8">The sequence shown here is derived from an EMBL/GenBank/DDBJ whole genome shotgun (WGS) entry which is preliminary data.</text>
</comment>
<organism evidence="8 9">
    <name type="scientific">Clostridium aestuarii</name>
    <dbReference type="NCBI Taxonomy" id="338193"/>
    <lineage>
        <taxon>Bacteria</taxon>
        <taxon>Bacillati</taxon>
        <taxon>Bacillota</taxon>
        <taxon>Clostridia</taxon>
        <taxon>Eubacteriales</taxon>
        <taxon>Clostridiaceae</taxon>
        <taxon>Clostridium</taxon>
    </lineage>
</organism>
<dbReference type="Proteomes" id="UP001078443">
    <property type="component" value="Unassembled WGS sequence"/>
</dbReference>
<feature type="transmembrane region" description="Helical" evidence="6">
    <location>
        <begin position="20"/>
        <end position="41"/>
    </location>
</feature>
<dbReference type="PANTHER" id="PTHR30177">
    <property type="entry name" value="GLYCINE BETAINE/L-PROLINE TRANSPORT SYSTEM PERMEASE PROTEIN PROW"/>
    <property type="match status" value="1"/>
</dbReference>
<evidence type="ECO:0000256" key="3">
    <source>
        <dbReference type="ARBA" id="ARBA00022692"/>
    </source>
</evidence>
<evidence type="ECO:0000259" key="7">
    <source>
        <dbReference type="PROSITE" id="PS50928"/>
    </source>
</evidence>
<dbReference type="InterPro" id="IPR000515">
    <property type="entry name" value="MetI-like"/>
</dbReference>
<dbReference type="EMBL" id="JAPQER010000008">
    <property type="protein sequence ID" value="MCY6485650.1"/>
    <property type="molecule type" value="Genomic_DNA"/>
</dbReference>
<evidence type="ECO:0000256" key="4">
    <source>
        <dbReference type="ARBA" id="ARBA00022989"/>
    </source>
</evidence>
<keyword evidence="3 6" id="KW-0812">Transmembrane</keyword>
<dbReference type="Gene3D" id="1.10.3720.10">
    <property type="entry name" value="MetI-like"/>
    <property type="match status" value="1"/>
</dbReference>
<feature type="transmembrane region" description="Helical" evidence="6">
    <location>
        <begin position="129"/>
        <end position="156"/>
    </location>
</feature>
<dbReference type="InterPro" id="IPR035906">
    <property type="entry name" value="MetI-like_sf"/>
</dbReference>
<evidence type="ECO:0000256" key="6">
    <source>
        <dbReference type="RuleBase" id="RU363032"/>
    </source>
</evidence>
<gene>
    <name evidence="8" type="ORF">OW763_15065</name>
</gene>
<dbReference type="RefSeq" id="WP_268042166.1">
    <property type="nucleotide sequence ID" value="NZ_JAPQER010000008.1"/>
</dbReference>
<sequence length="207" mass="22485">MKYLVTHWERVIKLFIEHSILTFLSLFIALCIAIPLGIVVSRNKKAAVITTNFFGVIYTIPGLALLSFLVPFFGLGAKSALITLAAYAQMILVRNTITSITTIKPEIIEAARGMGMNKLQLALKVQFPLAIPIIVAGIRIATISIINLAFIAAFINGGGLGELVLEGIRTNNSGKIISGTIALGVLMVLTELIFRIIEHFISLKPRK</sequence>
<accession>A0ABT4D642</accession>
<keyword evidence="9" id="KW-1185">Reference proteome</keyword>
<feature type="transmembrane region" description="Helical" evidence="6">
    <location>
        <begin position="176"/>
        <end position="197"/>
    </location>
</feature>
<comment type="similarity">
    <text evidence="6">Belongs to the binding-protein-dependent transport system permease family.</text>
</comment>
<evidence type="ECO:0000256" key="5">
    <source>
        <dbReference type="ARBA" id="ARBA00023136"/>
    </source>
</evidence>
<proteinExistence type="inferred from homology"/>
<dbReference type="PROSITE" id="PS50928">
    <property type="entry name" value="ABC_TM1"/>
    <property type="match status" value="1"/>
</dbReference>
<dbReference type="SUPFAM" id="SSF161098">
    <property type="entry name" value="MetI-like"/>
    <property type="match status" value="1"/>
</dbReference>
<dbReference type="CDD" id="cd06261">
    <property type="entry name" value="TM_PBP2"/>
    <property type="match status" value="1"/>
</dbReference>
<dbReference type="PANTHER" id="PTHR30177:SF4">
    <property type="entry name" value="OSMOPROTECTANT IMPORT PERMEASE PROTEIN OSMW"/>
    <property type="match status" value="1"/>
</dbReference>
<keyword evidence="4 6" id="KW-1133">Transmembrane helix</keyword>
<keyword evidence="5 6" id="KW-0472">Membrane</keyword>
<evidence type="ECO:0000256" key="1">
    <source>
        <dbReference type="ARBA" id="ARBA00004141"/>
    </source>
</evidence>
<keyword evidence="2 6" id="KW-0813">Transport</keyword>